<dbReference type="InterPro" id="IPR008252">
    <property type="entry name" value="Pept_S15_Xpro"/>
</dbReference>
<dbReference type="OrthoDB" id="5240615at2"/>
<dbReference type="InterPro" id="IPR029058">
    <property type="entry name" value="AB_hydrolase_fold"/>
</dbReference>
<comment type="catalytic activity">
    <reaction evidence="1">
        <text>Hydrolyzes Xaa-Pro-|- bonds to release unblocked, N-terminal dipeptides from substrates including Ala-Pro-|-p-nitroanilide and (sequentially) Tyr-Pro-|-Phe-Pro-|-Gly-Pro-|-Ile.</text>
        <dbReference type="EC" id="3.4.14.11"/>
    </reaction>
</comment>
<organism evidence="12 13">
    <name type="scientific">Actinomadura hallensis</name>
    <dbReference type="NCBI Taxonomy" id="337895"/>
    <lineage>
        <taxon>Bacteria</taxon>
        <taxon>Bacillati</taxon>
        <taxon>Actinomycetota</taxon>
        <taxon>Actinomycetes</taxon>
        <taxon>Streptosporangiales</taxon>
        <taxon>Thermomonosporaceae</taxon>
        <taxon>Actinomadura</taxon>
    </lineage>
</organism>
<comment type="similarity">
    <text evidence="2">Belongs to the peptidase S15 family.</text>
</comment>
<dbReference type="RefSeq" id="WP_141969597.1">
    <property type="nucleotide sequence ID" value="NZ_VFPO01000001.1"/>
</dbReference>
<dbReference type="InterPro" id="IPR008979">
    <property type="entry name" value="Galactose-bd-like_sf"/>
</dbReference>
<dbReference type="PRINTS" id="PR00923">
    <property type="entry name" value="LACTOPTASE"/>
</dbReference>
<dbReference type="PANTHER" id="PTHR43056">
    <property type="entry name" value="PEPTIDASE S9 PROLYL OLIGOPEPTIDASE"/>
    <property type="match status" value="1"/>
</dbReference>
<evidence type="ECO:0000313" key="13">
    <source>
        <dbReference type="Proteomes" id="UP000316706"/>
    </source>
</evidence>
<dbReference type="Gene3D" id="3.40.50.1820">
    <property type="entry name" value="alpha/beta hydrolase"/>
    <property type="match status" value="1"/>
</dbReference>
<proteinExistence type="inferred from homology"/>
<dbReference type="InterPro" id="IPR050585">
    <property type="entry name" value="Xaa-Pro_dipeptidyl-ppase/CocE"/>
</dbReference>
<evidence type="ECO:0000256" key="9">
    <source>
        <dbReference type="SAM" id="MobiDB-lite"/>
    </source>
</evidence>
<name>A0A543IFS8_9ACTN</name>
<dbReference type="PANTHER" id="PTHR43056:SF10">
    <property type="entry name" value="COCE_NOND FAMILY, PUTATIVE (AFU_ORTHOLOGUE AFUA_7G00600)-RELATED"/>
    <property type="match status" value="1"/>
</dbReference>
<dbReference type="NCBIfam" id="TIGR00976">
    <property type="entry name" value="CocE_NonD"/>
    <property type="match status" value="1"/>
</dbReference>
<keyword evidence="4" id="KW-0031">Aminopeptidase</keyword>
<evidence type="ECO:0000256" key="3">
    <source>
        <dbReference type="ARBA" id="ARBA00012463"/>
    </source>
</evidence>
<keyword evidence="6" id="KW-0378">Hydrolase</keyword>
<dbReference type="Pfam" id="PF08530">
    <property type="entry name" value="PepX_C"/>
    <property type="match status" value="1"/>
</dbReference>
<sequence length="653" mass="70901">MPRRLPRGGAGAATLTAAALVLTAPASLPASAAEPPAQRSPGITVRGGETRPVFSRADAVSQTVLIETTADTDRDGVRDRVQMRIMRPKETDTAGLKVPTIVEPSPYWAGGNPVQNHPVDVDDLRARSLAAPERDLAGLTQGYYDVFPGYYDNYFLPRGYAVAHLDSIGTGGSTGCPTSGDRGEQAGARAAVDWLNGRARGWAPDGTPVRADWSTGNVGMIGQSYNGTLPNMAAATGVPGLKAVVPIAAISSWYDYYRANGGVVAPGGYQGEDLDVLAEYVLTRRNPEVCDEVIGEIEAAQDRETGDYGKVWAARDYVAQARKVRAAVMVVHGVNDWNVKMKNSVQWWNALKQAGVPRKLWLHQGDHATPFGWRLEEWLRQTHRWFDRYLHGIRNGIEHEPRVDVQRADGTWETARDWPVPGTRTVPLSLNAGPSGQPGGLGPLPRPGAPQSFTDEGRTRTAEQLLAREDEADPGRLAYLTGPLAAPVRVNGTPRVTLRASLDGRSPYLTVLLVDYGERTRPTGRRADTGERVCYGEGVPGDDGCTTRQSLVTETAPYKIITRGWLDARNRHDPARTEPLRPGRTYTFHWELEPTDYTVEPGHRLGVVVLSTDHDYTLRYPAGTEVAVEPGVSRVMLPLTGAGAKALKRAAPK</sequence>
<keyword evidence="13" id="KW-1185">Reference proteome</keyword>
<dbReference type="Gene3D" id="1.10.246.70">
    <property type="match status" value="1"/>
</dbReference>
<dbReference type="Gene3D" id="2.60.120.260">
    <property type="entry name" value="Galactose-binding domain-like"/>
    <property type="match status" value="1"/>
</dbReference>
<evidence type="ECO:0000256" key="8">
    <source>
        <dbReference type="ARBA" id="ARBA00030045"/>
    </source>
</evidence>
<dbReference type="EC" id="3.4.14.11" evidence="3"/>
<dbReference type="GO" id="GO:0006508">
    <property type="term" value="P:proteolysis"/>
    <property type="evidence" value="ECO:0007669"/>
    <property type="project" value="UniProtKB-KW"/>
</dbReference>
<dbReference type="Pfam" id="PF02129">
    <property type="entry name" value="Peptidase_S15"/>
    <property type="match status" value="1"/>
</dbReference>
<dbReference type="SMART" id="SM00939">
    <property type="entry name" value="PepX_C"/>
    <property type="match status" value="1"/>
</dbReference>
<dbReference type="EMBL" id="VFPO01000001">
    <property type="protein sequence ID" value="TQM69441.1"/>
    <property type="molecule type" value="Genomic_DNA"/>
</dbReference>
<feature type="domain" description="Xaa-Pro dipeptidyl-peptidase C-terminal" evidence="11">
    <location>
        <begin position="383"/>
        <end position="638"/>
    </location>
</feature>
<dbReference type="GO" id="GO:0004177">
    <property type="term" value="F:aminopeptidase activity"/>
    <property type="evidence" value="ECO:0007669"/>
    <property type="project" value="UniProtKB-KW"/>
</dbReference>
<feature type="signal peptide" evidence="10">
    <location>
        <begin position="1"/>
        <end position="32"/>
    </location>
</feature>
<dbReference type="GO" id="GO:0008236">
    <property type="term" value="F:serine-type peptidase activity"/>
    <property type="evidence" value="ECO:0007669"/>
    <property type="project" value="UniProtKB-KW"/>
</dbReference>
<evidence type="ECO:0000256" key="6">
    <source>
        <dbReference type="ARBA" id="ARBA00022801"/>
    </source>
</evidence>
<reference evidence="12 13" key="1">
    <citation type="submission" date="2019-06" db="EMBL/GenBank/DDBJ databases">
        <title>Sequencing the genomes of 1000 actinobacteria strains.</title>
        <authorList>
            <person name="Klenk H.-P."/>
        </authorList>
    </citation>
    <scope>NUCLEOTIDE SEQUENCE [LARGE SCALE GENOMIC DNA]</scope>
    <source>
        <strain evidence="12 13">DSM 45043</strain>
    </source>
</reference>
<dbReference type="GO" id="GO:0008239">
    <property type="term" value="F:dipeptidyl-peptidase activity"/>
    <property type="evidence" value="ECO:0007669"/>
    <property type="project" value="UniProtKB-EC"/>
</dbReference>
<evidence type="ECO:0000256" key="2">
    <source>
        <dbReference type="ARBA" id="ARBA00010819"/>
    </source>
</evidence>
<evidence type="ECO:0000313" key="12">
    <source>
        <dbReference type="EMBL" id="TQM69441.1"/>
    </source>
</evidence>
<dbReference type="InterPro" id="IPR013736">
    <property type="entry name" value="Xaa-Pro_dipept_C"/>
</dbReference>
<dbReference type="Proteomes" id="UP000316706">
    <property type="component" value="Unassembled WGS sequence"/>
</dbReference>
<dbReference type="AlphaFoldDB" id="A0A543IFS8"/>
<evidence type="ECO:0000256" key="7">
    <source>
        <dbReference type="ARBA" id="ARBA00022825"/>
    </source>
</evidence>
<dbReference type="SUPFAM" id="SSF49785">
    <property type="entry name" value="Galactose-binding domain-like"/>
    <property type="match status" value="1"/>
</dbReference>
<feature type="region of interest" description="Disordered" evidence="9">
    <location>
        <begin position="29"/>
        <end position="50"/>
    </location>
</feature>
<evidence type="ECO:0000256" key="10">
    <source>
        <dbReference type="SAM" id="SignalP"/>
    </source>
</evidence>
<keyword evidence="7" id="KW-0720">Serine protease</keyword>
<protein>
    <recommendedName>
        <fullName evidence="3">Xaa-Pro dipeptidyl-peptidase</fullName>
        <ecNumber evidence="3">3.4.14.11</ecNumber>
    </recommendedName>
    <alternativeName>
        <fullName evidence="8">X-prolyl-dipeptidyl aminopeptidase</fullName>
    </alternativeName>
</protein>
<evidence type="ECO:0000256" key="5">
    <source>
        <dbReference type="ARBA" id="ARBA00022670"/>
    </source>
</evidence>
<feature type="region of interest" description="Disordered" evidence="9">
    <location>
        <begin position="415"/>
        <end position="461"/>
    </location>
</feature>
<dbReference type="NCBIfam" id="NF003780">
    <property type="entry name" value="PRK05371.1-1"/>
    <property type="match status" value="1"/>
</dbReference>
<gene>
    <name evidence="12" type="ORF">FHX41_3135</name>
</gene>
<evidence type="ECO:0000256" key="4">
    <source>
        <dbReference type="ARBA" id="ARBA00022438"/>
    </source>
</evidence>
<dbReference type="InterPro" id="IPR000383">
    <property type="entry name" value="Xaa-Pro-like_dom"/>
</dbReference>
<keyword evidence="10" id="KW-0732">Signal</keyword>
<feature type="chain" id="PRO_5021771240" description="Xaa-Pro dipeptidyl-peptidase" evidence="10">
    <location>
        <begin position="33"/>
        <end position="653"/>
    </location>
</feature>
<keyword evidence="5" id="KW-0645">Protease</keyword>
<comment type="caution">
    <text evidence="12">The sequence shown here is derived from an EMBL/GenBank/DDBJ whole genome shotgun (WGS) entry which is preliminary data.</text>
</comment>
<evidence type="ECO:0000259" key="11">
    <source>
        <dbReference type="SMART" id="SM00939"/>
    </source>
</evidence>
<evidence type="ECO:0000256" key="1">
    <source>
        <dbReference type="ARBA" id="ARBA00000123"/>
    </source>
</evidence>
<dbReference type="SUPFAM" id="SSF53474">
    <property type="entry name" value="alpha/beta-Hydrolases"/>
    <property type="match status" value="1"/>
</dbReference>
<accession>A0A543IFS8</accession>
<dbReference type="InterPro" id="IPR005674">
    <property type="entry name" value="CocE/Ser_esterase"/>
</dbReference>